<dbReference type="HOGENOM" id="CLU_2888110_0_0_1"/>
<dbReference type="AlphaFoldDB" id="B4H180"/>
<gene>
    <name evidence="2" type="primary">Dper\GL20571</name>
    <name evidence="2" type="ORF">Dper_GL20571</name>
</gene>
<name>B4H180_DROPE</name>
<protein>
    <submittedName>
        <fullName evidence="2">GL20571</fullName>
    </submittedName>
</protein>
<organism evidence="3">
    <name type="scientific">Drosophila persimilis</name>
    <name type="common">Fruit fly</name>
    <dbReference type="NCBI Taxonomy" id="7234"/>
    <lineage>
        <taxon>Eukaryota</taxon>
        <taxon>Metazoa</taxon>
        <taxon>Ecdysozoa</taxon>
        <taxon>Arthropoda</taxon>
        <taxon>Hexapoda</taxon>
        <taxon>Insecta</taxon>
        <taxon>Pterygota</taxon>
        <taxon>Neoptera</taxon>
        <taxon>Endopterygota</taxon>
        <taxon>Diptera</taxon>
        <taxon>Brachycera</taxon>
        <taxon>Muscomorpha</taxon>
        <taxon>Ephydroidea</taxon>
        <taxon>Drosophilidae</taxon>
        <taxon>Drosophila</taxon>
        <taxon>Sophophora</taxon>
    </lineage>
</organism>
<evidence type="ECO:0000256" key="1">
    <source>
        <dbReference type="SAM" id="MobiDB-lite"/>
    </source>
</evidence>
<reference evidence="2 3" key="1">
    <citation type="journal article" date="2007" name="Nature">
        <title>Evolution of genes and genomes on the Drosophila phylogeny.</title>
        <authorList>
            <consortium name="Drosophila 12 Genomes Consortium"/>
            <person name="Clark A.G."/>
            <person name="Eisen M.B."/>
            <person name="Smith D.R."/>
            <person name="Bergman C.M."/>
            <person name="Oliver B."/>
            <person name="Markow T.A."/>
            <person name="Kaufman T.C."/>
            <person name="Kellis M."/>
            <person name="Gelbart W."/>
            <person name="Iyer V.N."/>
            <person name="Pollard D.A."/>
            <person name="Sackton T.B."/>
            <person name="Larracuente A.M."/>
            <person name="Singh N.D."/>
            <person name="Abad J.P."/>
            <person name="Abt D.N."/>
            <person name="Adryan B."/>
            <person name="Aguade M."/>
            <person name="Akashi H."/>
            <person name="Anderson W.W."/>
            <person name="Aquadro C.F."/>
            <person name="Ardell D.H."/>
            <person name="Arguello R."/>
            <person name="Artieri C.G."/>
            <person name="Barbash D.A."/>
            <person name="Barker D."/>
            <person name="Barsanti P."/>
            <person name="Batterham P."/>
            <person name="Batzoglou S."/>
            <person name="Begun D."/>
            <person name="Bhutkar A."/>
            <person name="Blanco E."/>
            <person name="Bosak S.A."/>
            <person name="Bradley R.K."/>
            <person name="Brand A.D."/>
            <person name="Brent M.R."/>
            <person name="Brooks A.N."/>
            <person name="Brown R.H."/>
            <person name="Butlin R.K."/>
            <person name="Caggese C."/>
            <person name="Calvi B.R."/>
            <person name="Bernardo de Carvalho A."/>
            <person name="Caspi A."/>
            <person name="Castrezana S."/>
            <person name="Celniker S.E."/>
            <person name="Chang J.L."/>
            <person name="Chapple C."/>
            <person name="Chatterji S."/>
            <person name="Chinwalla A."/>
            <person name="Civetta A."/>
            <person name="Clifton S.W."/>
            <person name="Comeron J.M."/>
            <person name="Costello J.C."/>
            <person name="Coyne J.A."/>
            <person name="Daub J."/>
            <person name="David R.G."/>
            <person name="Delcher A.L."/>
            <person name="Delehaunty K."/>
            <person name="Do C.B."/>
            <person name="Ebling H."/>
            <person name="Edwards K."/>
            <person name="Eickbush T."/>
            <person name="Evans J.D."/>
            <person name="Filipski A."/>
            <person name="Findeiss S."/>
            <person name="Freyhult E."/>
            <person name="Fulton L."/>
            <person name="Fulton R."/>
            <person name="Garcia A.C."/>
            <person name="Gardiner A."/>
            <person name="Garfield D.A."/>
            <person name="Garvin B.E."/>
            <person name="Gibson G."/>
            <person name="Gilbert D."/>
            <person name="Gnerre S."/>
            <person name="Godfrey J."/>
            <person name="Good R."/>
            <person name="Gotea V."/>
            <person name="Gravely B."/>
            <person name="Greenberg A.J."/>
            <person name="Griffiths-Jones S."/>
            <person name="Gross S."/>
            <person name="Guigo R."/>
            <person name="Gustafson E.A."/>
            <person name="Haerty W."/>
            <person name="Hahn M.W."/>
            <person name="Halligan D.L."/>
            <person name="Halpern A.L."/>
            <person name="Halter G.M."/>
            <person name="Han M.V."/>
            <person name="Heger A."/>
            <person name="Hillier L."/>
            <person name="Hinrichs A.S."/>
            <person name="Holmes I."/>
            <person name="Hoskins R.A."/>
            <person name="Hubisz M.J."/>
            <person name="Hultmark D."/>
            <person name="Huntley M.A."/>
            <person name="Jaffe D.B."/>
            <person name="Jagadeeshan S."/>
            <person name="Jeck W.R."/>
            <person name="Johnson J."/>
            <person name="Jones C.D."/>
            <person name="Jordan W.C."/>
            <person name="Karpen G.H."/>
            <person name="Kataoka E."/>
            <person name="Keightley P.D."/>
            <person name="Kheradpour P."/>
            <person name="Kirkness E.F."/>
            <person name="Koerich L.B."/>
            <person name="Kristiansen K."/>
            <person name="Kudrna D."/>
            <person name="Kulathinal R.J."/>
            <person name="Kumar S."/>
            <person name="Kwok R."/>
            <person name="Lander E."/>
            <person name="Langley C.H."/>
            <person name="Lapoint R."/>
            <person name="Lazzaro B.P."/>
            <person name="Lee S.J."/>
            <person name="Levesque L."/>
            <person name="Li R."/>
            <person name="Lin C.F."/>
            <person name="Lin M.F."/>
            <person name="Lindblad-Toh K."/>
            <person name="Llopart A."/>
            <person name="Long M."/>
            <person name="Low L."/>
            <person name="Lozovsky E."/>
            <person name="Lu J."/>
            <person name="Luo M."/>
            <person name="Machado C.A."/>
            <person name="Makalowski W."/>
            <person name="Marzo M."/>
            <person name="Matsuda M."/>
            <person name="Matzkin L."/>
            <person name="McAllister B."/>
            <person name="McBride C.S."/>
            <person name="McKernan B."/>
            <person name="McKernan K."/>
            <person name="Mendez-Lago M."/>
            <person name="Minx P."/>
            <person name="Mollenhauer M.U."/>
            <person name="Montooth K."/>
            <person name="Mount S.M."/>
            <person name="Mu X."/>
            <person name="Myers E."/>
            <person name="Negre B."/>
            <person name="Newfeld S."/>
            <person name="Nielsen R."/>
            <person name="Noor M.A."/>
            <person name="O'Grady P."/>
            <person name="Pachter L."/>
            <person name="Papaceit M."/>
            <person name="Parisi M.J."/>
            <person name="Parisi M."/>
            <person name="Parts L."/>
            <person name="Pedersen J.S."/>
            <person name="Pesole G."/>
            <person name="Phillippy A.M."/>
            <person name="Ponting C.P."/>
            <person name="Pop M."/>
            <person name="Porcelli D."/>
            <person name="Powell J.R."/>
            <person name="Prohaska S."/>
            <person name="Pruitt K."/>
            <person name="Puig M."/>
            <person name="Quesneville H."/>
            <person name="Ram K.R."/>
            <person name="Rand D."/>
            <person name="Rasmussen M.D."/>
            <person name="Reed L.K."/>
            <person name="Reenan R."/>
            <person name="Reily A."/>
            <person name="Remington K.A."/>
            <person name="Rieger T.T."/>
            <person name="Ritchie M.G."/>
            <person name="Robin C."/>
            <person name="Rogers Y.H."/>
            <person name="Rohde C."/>
            <person name="Rozas J."/>
            <person name="Rubenfield M.J."/>
            <person name="Ruiz A."/>
            <person name="Russo S."/>
            <person name="Salzberg S.L."/>
            <person name="Sanchez-Gracia A."/>
            <person name="Saranga D.J."/>
            <person name="Sato H."/>
            <person name="Schaeffer S.W."/>
            <person name="Schatz M.C."/>
            <person name="Schlenke T."/>
            <person name="Schwartz R."/>
            <person name="Segarra C."/>
            <person name="Singh R.S."/>
            <person name="Sirot L."/>
            <person name="Sirota M."/>
            <person name="Sisneros N.B."/>
            <person name="Smith C.D."/>
            <person name="Smith T.F."/>
            <person name="Spieth J."/>
            <person name="Stage D.E."/>
            <person name="Stark A."/>
            <person name="Stephan W."/>
            <person name="Strausberg R.L."/>
            <person name="Strempel S."/>
            <person name="Sturgill D."/>
            <person name="Sutton G."/>
            <person name="Sutton G.G."/>
            <person name="Tao W."/>
            <person name="Teichmann S."/>
            <person name="Tobari Y.N."/>
            <person name="Tomimura Y."/>
            <person name="Tsolas J.M."/>
            <person name="Valente V.L."/>
            <person name="Venter E."/>
            <person name="Venter J.C."/>
            <person name="Vicario S."/>
            <person name="Vieira F.G."/>
            <person name="Vilella A.J."/>
            <person name="Villasante A."/>
            <person name="Walenz B."/>
            <person name="Wang J."/>
            <person name="Wasserman M."/>
            <person name="Watts T."/>
            <person name="Wilson D."/>
            <person name="Wilson R.K."/>
            <person name="Wing R.A."/>
            <person name="Wolfner M.F."/>
            <person name="Wong A."/>
            <person name="Wong G.K."/>
            <person name="Wu C.I."/>
            <person name="Wu G."/>
            <person name="Yamamoto D."/>
            <person name="Yang H.P."/>
            <person name="Yang S.P."/>
            <person name="Yorke J.A."/>
            <person name="Yoshida K."/>
            <person name="Zdobnov E."/>
            <person name="Zhang P."/>
            <person name="Zhang Y."/>
            <person name="Zimin A.V."/>
            <person name="Baldwin J."/>
            <person name="Abdouelleil A."/>
            <person name="Abdulkadir J."/>
            <person name="Abebe A."/>
            <person name="Abera B."/>
            <person name="Abreu J."/>
            <person name="Acer S.C."/>
            <person name="Aftuck L."/>
            <person name="Alexander A."/>
            <person name="An P."/>
            <person name="Anderson E."/>
            <person name="Anderson S."/>
            <person name="Arachi H."/>
            <person name="Azer M."/>
            <person name="Bachantsang P."/>
            <person name="Barry A."/>
            <person name="Bayul T."/>
            <person name="Berlin A."/>
            <person name="Bessette D."/>
            <person name="Bloom T."/>
            <person name="Blye J."/>
            <person name="Boguslavskiy L."/>
            <person name="Bonnet C."/>
            <person name="Boukhgalter B."/>
            <person name="Bourzgui I."/>
            <person name="Brown A."/>
            <person name="Cahill P."/>
            <person name="Channer S."/>
            <person name="Cheshatsang Y."/>
            <person name="Chuda L."/>
            <person name="Citroen M."/>
            <person name="Collymore A."/>
            <person name="Cooke P."/>
            <person name="Costello M."/>
            <person name="D'Aco K."/>
            <person name="Daza R."/>
            <person name="De Haan G."/>
            <person name="DeGray S."/>
            <person name="DeMaso C."/>
            <person name="Dhargay N."/>
            <person name="Dooley K."/>
            <person name="Dooley E."/>
            <person name="Doricent M."/>
            <person name="Dorje P."/>
            <person name="Dorjee K."/>
            <person name="Dupes A."/>
            <person name="Elong R."/>
            <person name="Falk J."/>
            <person name="Farina A."/>
            <person name="Faro S."/>
            <person name="Ferguson D."/>
            <person name="Fisher S."/>
            <person name="Foley C.D."/>
            <person name="Franke A."/>
            <person name="Friedrich D."/>
            <person name="Gadbois L."/>
            <person name="Gearin G."/>
            <person name="Gearin C.R."/>
            <person name="Giannoukos G."/>
            <person name="Goode T."/>
            <person name="Graham J."/>
            <person name="Grandbois E."/>
            <person name="Grewal S."/>
            <person name="Gyaltsen K."/>
            <person name="Hafez N."/>
            <person name="Hagos B."/>
            <person name="Hall J."/>
            <person name="Henson C."/>
            <person name="Hollinger A."/>
            <person name="Honan T."/>
            <person name="Huard M.D."/>
            <person name="Hughes L."/>
            <person name="Hurhula B."/>
            <person name="Husby M.E."/>
            <person name="Kamat A."/>
            <person name="Kanga B."/>
            <person name="Kashin S."/>
            <person name="Khazanovich D."/>
            <person name="Kisner P."/>
            <person name="Lance K."/>
            <person name="Lara M."/>
            <person name="Lee W."/>
            <person name="Lennon N."/>
            <person name="Letendre F."/>
            <person name="LeVine R."/>
            <person name="Lipovsky A."/>
            <person name="Liu X."/>
            <person name="Liu J."/>
            <person name="Liu S."/>
            <person name="Lokyitsang T."/>
            <person name="Lokyitsang Y."/>
            <person name="Lubonja R."/>
            <person name="Lui A."/>
            <person name="MacDonald P."/>
            <person name="Magnisalis V."/>
            <person name="Maru K."/>
            <person name="Matthews C."/>
            <person name="McCusker W."/>
            <person name="McDonough S."/>
            <person name="Mehta T."/>
            <person name="Meldrim J."/>
            <person name="Meneus L."/>
            <person name="Mihai O."/>
            <person name="Mihalev A."/>
            <person name="Mihova T."/>
            <person name="Mittelman R."/>
            <person name="Mlenga V."/>
            <person name="Montmayeur A."/>
            <person name="Mulrain L."/>
            <person name="Navidi A."/>
            <person name="Naylor J."/>
            <person name="Negash T."/>
            <person name="Nguyen T."/>
            <person name="Nguyen N."/>
            <person name="Nicol R."/>
            <person name="Norbu C."/>
            <person name="Norbu N."/>
            <person name="Novod N."/>
            <person name="O'Neill B."/>
            <person name="Osman S."/>
            <person name="Markiewicz E."/>
            <person name="Oyono O.L."/>
            <person name="Patti C."/>
            <person name="Phunkhang P."/>
            <person name="Pierre F."/>
            <person name="Priest M."/>
            <person name="Raghuraman S."/>
            <person name="Rege F."/>
            <person name="Reyes R."/>
            <person name="Rise C."/>
            <person name="Rogov P."/>
            <person name="Ross K."/>
            <person name="Ryan E."/>
            <person name="Settipalli S."/>
            <person name="Shea T."/>
            <person name="Sherpa N."/>
            <person name="Shi L."/>
            <person name="Shih D."/>
            <person name="Sparrow T."/>
            <person name="Spaulding J."/>
            <person name="Stalker J."/>
            <person name="Stange-Thomann N."/>
            <person name="Stavropoulos S."/>
            <person name="Stone C."/>
            <person name="Strader C."/>
            <person name="Tesfaye S."/>
            <person name="Thomson T."/>
            <person name="Thoulutsang Y."/>
            <person name="Thoulutsang D."/>
            <person name="Topham K."/>
            <person name="Topping I."/>
            <person name="Tsamla T."/>
            <person name="Vassiliev H."/>
            <person name="Vo A."/>
            <person name="Wangchuk T."/>
            <person name="Wangdi T."/>
            <person name="Weiand M."/>
            <person name="Wilkinson J."/>
            <person name="Wilson A."/>
            <person name="Yadav S."/>
            <person name="Young G."/>
            <person name="Yu Q."/>
            <person name="Zembek L."/>
            <person name="Zhong D."/>
            <person name="Zimmer A."/>
            <person name="Zwirko Z."/>
            <person name="Jaffe D.B."/>
            <person name="Alvarez P."/>
            <person name="Brockman W."/>
            <person name="Butler J."/>
            <person name="Chin C."/>
            <person name="Gnerre S."/>
            <person name="Grabherr M."/>
            <person name="Kleber M."/>
            <person name="Mauceli E."/>
            <person name="MacCallum I."/>
        </authorList>
    </citation>
    <scope>NUCLEOTIDE SEQUENCE [LARGE SCALE GENOMIC DNA]</scope>
    <source>
        <strain evidence="3">MSH-3 / Tucson 14011-0111.49</strain>
    </source>
</reference>
<evidence type="ECO:0000313" key="3">
    <source>
        <dbReference type="Proteomes" id="UP000008744"/>
    </source>
</evidence>
<feature type="region of interest" description="Disordered" evidence="1">
    <location>
        <begin position="42"/>
        <end position="63"/>
    </location>
</feature>
<dbReference type="EMBL" id="CH479202">
    <property type="protein sequence ID" value="EDW30057.1"/>
    <property type="molecule type" value="Genomic_DNA"/>
</dbReference>
<keyword evidence="3" id="KW-1185">Reference proteome</keyword>
<dbReference type="Proteomes" id="UP000008744">
    <property type="component" value="Unassembled WGS sequence"/>
</dbReference>
<evidence type="ECO:0000313" key="2">
    <source>
        <dbReference type="EMBL" id="EDW30057.1"/>
    </source>
</evidence>
<accession>B4H180</accession>
<feature type="compositionally biased region" description="Low complexity" evidence="1">
    <location>
        <begin position="43"/>
        <end position="53"/>
    </location>
</feature>
<proteinExistence type="predicted"/>
<sequence>MRSDGVNLPKNRLPWCLGCHRAAWPMITMCPLPHHIPARCWAGPGEPEGGQPEADCGIQRVSG</sequence>